<evidence type="ECO:0000313" key="4">
    <source>
        <dbReference type="Proteomes" id="UP000326939"/>
    </source>
</evidence>
<feature type="compositionally biased region" description="Polar residues" evidence="1">
    <location>
        <begin position="410"/>
        <end position="422"/>
    </location>
</feature>
<feature type="compositionally biased region" description="Polar residues" evidence="1">
    <location>
        <begin position="36"/>
        <end position="56"/>
    </location>
</feature>
<feature type="region of interest" description="Disordered" evidence="1">
    <location>
        <begin position="1"/>
        <end position="78"/>
    </location>
</feature>
<comment type="caution">
    <text evidence="3">The sequence shown here is derived from an EMBL/GenBank/DDBJ whole genome shotgun (WGS) entry which is preliminary data.</text>
</comment>
<name>A0A5N5KV28_9ROSI</name>
<reference evidence="4" key="1">
    <citation type="journal article" date="2019" name="Gigascience">
        <title>De novo genome assembly of the endangered Acer yangbiense, a plant species with extremely small populations endemic to Yunnan Province, China.</title>
        <authorList>
            <person name="Yang J."/>
            <person name="Wariss H.M."/>
            <person name="Tao L."/>
            <person name="Zhang R."/>
            <person name="Yun Q."/>
            <person name="Hollingsworth P."/>
            <person name="Dao Z."/>
            <person name="Luo G."/>
            <person name="Guo H."/>
            <person name="Ma Y."/>
            <person name="Sun W."/>
        </authorList>
    </citation>
    <scope>NUCLEOTIDE SEQUENCE [LARGE SCALE GENOMIC DNA]</scope>
    <source>
        <strain evidence="4">cv. br00</strain>
    </source>
</reference>
<protein>
    <recommendedName>
        <fullName evidence="2">DUF4283 domain-containing protein</fullName>
    </recommendedName>
</protein>
<feature type="compositionally biased region" description="Basic and acidic residues" evidence="1">
    <location>
        <begin position="424"/>
        <end position="447"/>
    </location>
</feature>
<dbReference type="PANTHER" id="PTHR31286">
    <property type="entry name" value="GLYCINE-RICH CELL WALL STRUCTURAL PROTEIN 1.8-LIKE"/>
    <property type="match status" value="1"/>
</dbReference>
<feature type="compositionally biased region" description="Basic and acidic residues" evidence="1">
    <location>
        <begin position="517"/>
        <end position="531"/>
    </location>
</feature>
<gene>
    <name evidence="3" type="ORF">DKX38_017318</name>
</gene>
<dbReference type="Pfam" id="PF14111">
    <property type="entry name" value="DUF4283"/>
    <property type="match status" value="1"/>
</dbReference>
<dbReference type="PANTHER" id="PTHR31286:SF99">
    <property type="entry name" value="DUF4283 DOMAIN-CONTAINING PROTEIN"/>
    <property type="match status" value="1"/>
</dbReference>
<accession>A0A5N5KV28</accession>
<feature type="domain" description="DUF4283" evidence="2">
    <location>
        <begin position="170"/>
        <end position="253"/>
    </location>
</feature>
<feature type="compositionally biased region" description="Polar residues" evidence="1">
    <location>
        <begin position="382"/>
        <end position="391"/>
    </location>
</feature>
<dbReference type="AlphaFoldDB" id="A0A5N5KV28"/>
<feature type="compositionally biased region" description="Basic residues" evidence="1">
    <location>
        <begin position="16"/>
        <end position="29"/>
    </location>
</feature>
<keyword evidence="4" id="KW-1185">Reference proteome</keyword>
<feature type="compositionally biased region" description="Basic residues" evidence="1">
    <location>
        <begin position="547"/>
        <end position="561"/>
    </location>
</feature>
<sequence length="561" mass="63467">MSPEPERNPCPPTTKSTKHQPKTTRHHHIDSKFKQAATTSQEPRTTNNLFTDNLCANTAPKDTTDSPSFTKKNPETTATLTDNMQTNSKKEISLVPSKLPPACTTPDLQHAVKHHQPQPPRNVQAARPQATWADRVRVTDASTRFKLQNLDKQPSGSRLVIAQESLPETTEQWTRSMVGFFPGYKMPFHAAKSIARRAWEGYGLEQVMTMDAGFLIFRFKQESDMQEVLAKGPWMFGGKHIALQQWHPRIQFEKNKIKSVPVWIRLYGLPFPLWTTEGLSRAASMVGKPLSCDAPTYNSTRLDYARVCVEVTADEDFIHQFELQTPLSTMPTTVRIEYEWKPTRCTTCYTYGHSCKKNSDNQNPQHKPEAKQTLEQELNMDKQPTTQNDPPNQEHHQPNPTAETIHPQPVTATSQQYPPSKKQNAHEKAQDKSQDLDRPHLPPKHQESQLNPQTKPPKPTSTENQKMDQQQSTQPISHTQETAQRKGKGLAMADTSNDIIKESIMESGHSRTLTANAREENEVTSSSRRDSSPSPSKESFPVQDIKVRKKGGKKKKGVRDL</sequence>
<dbReference type="EMBL" id="VDCV01000011">
    <property type="protein sequence ID" value="KAB5534232.1"/>
    <property type="molecule type" value="Genomic_DNA"/>
</dbReference>
<feature type="compositionally biased region" description="Polar residues" evidence="1">
    <location>
        <begin position="460"/>
        <end position="482"/>
    </location>
</feature>
<proteinExistence type="predicted"/>
<feature type="region of interest" description="Disordered" evidence="1">
    <location>
        <begin position="382"/>
        <end position="561"/>
    </location>
</feature>
<feature type="compositionally biased region" description="Polar residues" evidence="1">
    <location>
        <begin position="65"/>
        <end position="78"/>
    </location>
</feature>
<dbReference type="Proteomes" id="UP000326939">
    <property type="component" value="Chromosome 11"/>
</dbReference>
<dbReference type="InterPro" id="IPR040256">
    <property type="entry name" value="At4g02000-like"/>
</dbReference>
<evidence type="ECO:0000313" key="3">
    <source>
        <dbReference type="EMBL" id="KAB5534232.1"/>
    </source>
</evidence>
<evidence type="ECO:0000259" key="2">
    <source>
        <dbReference type="Pfam" id="PF14111"/>
    </source>
</evidence>
<evidence type="ECO:0000256" key="1">
    <source>
        <dbReference type="SAM" id="MobiDB-lite"/>
    </source>
</evidence>
<organism evidence="3 4">
    <name type="scientific">Salix brachista</name>
    <dbReference type="NCBI Taxonomy" id="2182728"/>
    <lineage>
        <taxon>Eukaryota</taxon>
        <taxon>Viridiplantae</taxon>
        <taxon>Streptophyta</taxon>
        <taxon>Embryophyta</taxon>
        <taxon>Tracheophyta</taxon>
        <taxon>Spermatophyta</taxon>
        <taxon>Magnoliopsida</taxon>
        <taxon>eudicotyledons</taxon>
        <taxon>Gunneridae</taxon>
        <taxon>Pentapetalae</taxon>
        <taxon>rosids</taxon>
        <taxon>fabids</taxon>
        <taxon>Malpighiales</taxon>
        <taxon>Salicaceae</taxon>
        <taxon>Saliceae</taxon>
        <taxon>Salix</taxon>
    </lineage>
</organism>
<dbReference type="InterPro" id="IPR025558">
    <property type="entry name" value="DUF4283"/>
</dbReference>